<feature type="domain" description="Tripartite ATP-independent periplasmic transporters DctQ component" evidence="10">
    <location>
        <begin position="64"/>
        <end position="193"/>
    </location>
</feature>
<keyword evidence="7 9" id="KW-0472">Membrane</keyword>
<keyword evidence="6 9" id="KW-1133">Transmembrane helix</keyword>
<dbReference type="GO" id="GO:0005886">
    <property type="term" value="C:plasma membrane"/>
    <property type="evidence" value="ECO:0007669"/>
    <property type="project" value="UniProtKB-SubCell"/>
</dbReference>
<name>A0A1N6CYX3_9GAMM</name>
<dbReference type="GO" id="GO:0015740">
    <property type="term" value="P:C4-dicarboxylate transport"/>
    <property type="evidence" value="ECO:0007669"/>
    <property type="project" value="TreeGrafter"/>
</dbReference>
<protein>
    <recommendedName>
        <fullName evidence="9">TRAP transporter small permease protein</fullName>
    </recommendedName>
</protein>
<evidence type="ECO:0000256" key="2">
    <source>
        <dbReference type="ARBA" id="ARBA00022448"/>
    </source>
</evidence>
<dbReference type="InterPro" id="IPR007387">
    <property type="entry name" value="TRAP_DctQ"/>
</dbReference>
<comment type="function">
    <text evidence="9">Part of the tripartite ATP-independent periplasmic (TRAP) transport system.</text>
</comment>
<keyword evidence="3" id="KW-1003">Cell membrane</keyword>
<reference evidence="11 12" key="1">
    <citation type="submission" date="2016-11" db="EMBL/GenBank/DDBJ databases">
        <authorList>
            <person name="Jaros S."/>
            <person name="Januszkiewicz K."/>
            <person name="Wedrychowicz H."/>
        </authorList>
    </citation>
    <scope>NUCLEOTIDE SEQUENCE [LARGE SCALE GENOMIC DNA]</scope>
    <source>
        <strain evidence="11 12">ACAM 239</strain>
    </source>
</reference>
<dbReference type="RefSeq" id="WP_083602268.1">
    <property type="nucleotide sequence ID" value="NZ_BJOI01000091.1"/>
</dbReference>
<dbReference type="Proteomes" id="UP000185024">
    <property type="component" value="Unassembled WGS sequence"/>
</dbReference>
<accession>A0A1N6CYX3</accession>
<evidence type="ECO:0000256" key="6">
    <source>
        <dbReference type="ARBA" id="ARBA00022989"/>
    </source>
</evidence>
<dbReference type="Pfam" id="PF04290">
    <property type="entry name" value="DctQ"/>
    <property type="match status" value="1"/>
</dbReference>
<dbReference type="GeneID" id="97278357"/>
<evidence type="ECO:0000256" key="7">
    <source>
        <dbReference type="ARBA" id="ARBA00023136"/>
    </source>
</evidence>
<feature type="transmembrane region" description="Helical" evidence="9">
    <location>
        <begin position="74"/>
        <end position="96"/>
    </location>
</feature>
<evidence type="ECO:0000259" key="10">
    <source>
        <dbReference type="Pfam" id="PF04290"/>
    </source>
</evidence>
<evidence type="ECO:0000256" key="1">
    <source>
        <dbReference type="ARBA" id="ARBA00004429"/>
    </source>
</evidence>
<evidence type="ECO:0000313" key="12">
    <source>
        <dbReference type="Proteomes" id="UP000185024"/>
    </source>
</evidence>
<organism evidence="11 12">
    <name type="scientific">Vreelandella aquamarina</name>
    <dbReference type="NCBI Taxonomy" id="77097"/>
    <lineage>
        <taxon>Bacteria</taxon>
        <taxon>Pseudomonadati</taxon>
        <taxon>Pseudomonadota</taxon>
        <taxon>Gammaproteobacteria</taxon>
        <taxon>Oceanospirillales</taxon>
        <taxon>Halomonadaceae</taxon>
        <taxon>Vreelandella</taxon>
    </lineage>
</organism>
<dbReference type="PANTHER" id="PTHR35011:SF2">
    <property type="entry name" value="2,3-DIKETO-L-GULONATE TRAP TRANSPORTER SMALL PERMEASE PROTEIN YIAM"/>
    <property type="match status" value="1"/>
</dbReference>
<proteinExistence type="inferred from homology"/>
<comment type="similarity">
    <text evidence="8 9">Belongs to the TRAP transporter small permease family.</text>
</comment>
<dbReference type="InterPro" id="IPR055348">
    <property type="entry name" value="DctQ"/>
</dbReference>
<evidence type="ECO:0000256" key="3">
    <source>
        <dbReference type="ARBA" id="ARBA00022475"/>
    </source>
</evidence>
<dbReference type="EMBL" id="FSQX01000001">
    <property type="protein sequence ID" value="SIN72355.1"/>
    <property type="molecule type" value="Genomic_DNA"/>
</dbReference>
<keyword evidence="5 9" id="KW-0812">Transmembrane</keyword>
<comment type="subunit">
    <text evidence="9">The complex comprises the extracytoplasmic solute receptor protein and the two transmembrane proteins.</text>
</comment>
<comment type="subcellular location">
    <subcellularLocation>
        <location evidence="1 9">Cell inner membrane</location>
        <topology evidence="1 9">Multi-pass membrane protein</topology>
    </subcellularLocation>
</comment>
<feature type="transmembrane region" description="Helical" evidence="9">
    <location>
        <begin position="126"/>
        <end position="147"/>
    </location>
</feature>
<evidence type="ECO:0000256" key="5">
    <source>
        <dbReference type="ARBA" id="ARBA00022692"/>
    </source>
</evidence>
<evidence type="ECO:0000256" key="8">
    <source>
        <dbReference type="ARBA" id="ARBA00038436"/>
    </source>
</evidence>
<feature type="transmembrane region" description="Helical" evidence="9">
    <location>
        <begin position="168"/>
        <end position="187"/>
    </location>
</feature>
<evidence type="ECO:0000313" key="11">
    <source>
        <dbReference type="EMBL" id="SIN72355.1"/>
    </source>
</evidence>
<sequence>MPIQEKEKGCSSADESHQVSQKVEVTAVPNFPVGPLYSAFLKCEAAYVMLLKSSLAIFSILLGGLMFGQVLMRYVFNSPFLGIEEIALLLGAWIYFPAIAYTTREGEHIRGGILDLIVKSHSKTQIINLCMSLLSILVCVIFGYFAIKYAMFDFDRGRLSSYMRWPKWLWSASLVVGFLGTILALLMQTINQFLDLRRIQKEERQRC</sequence>
<feature type="transmembrane region" description="Helical" evidence="9">
    <location>
        <begin position="45"/>
        <end position="67"/>
    </location>
</feature>
<keyword evidence="4 9" id="KW-0997">Cell inner membrane</keyword>
<dbReference type="PANTHER" id="PTHR35011">
    <property type="entry name" value="2,3-DIKETO-L-GULONATE TRAP TRANSPORTER SMALL PERMEASE PROTEIN YIAM"/>
    <property type="match status" value="1"/>
</dbReference>
<gene>
    <name evidence="11" type="ORF">SAMN05878438_2906</name>
</gene>
<evidence type="ECO:0000256" key="4">
    <source>
        <dbReference type="ARBA" id="ARBA00022519"/>
    </source>
</evidence>
<dbReference type="AlphaFoldDB" id="A0A1N6CYX3"/>
<evidence type="ECO:0000256" key="9">
    <source>
        <dbReference type="RuleBase" id="RU369079"/>
    </source>
</evidence>
<keyword evidence="2 9" id="KW-0813">Transport</keyword>
<dbReference type="GO" id="GO:0022857">
    <property type="term" value="F:transmembrane transporter activity"/>
    <property type="evidence" value="ECO:0007669"/>
    <property type="project" value="UniProtKB-UniRule"/>
</dbReference>